<dbReference type="InterPro" id="IPR002413">
    <property type="entry name" value="V5_allergen-like"/>
</dbReference>
<dbReference type="CDD" id="cd05384">
    <property type="entry name" value="CAP_PRY1-like"/>
    <property type="match status" value="1"/>
</dbReference>
<dbReference type="Gene3D" id="3.40.33.10">
    <property type="entry name" value="CAP"/>
    <property type="match status" value="1"/>
</dbReference>
<dbReference type="PANTHER" id="PTHR10334">
    <property type="entry name" value="CYSTEINE-RICH SECRETORY PROTEIN-RELATED"/>
    <property type="match status" value="1"/>
</dbReference>
<dbReference type="Pfam" id="PF00188">
    <property type="entry name" value="CAP"/>
    <property type="match status" value="1"/>
</dbReference>
<feature type="region of interest" description="Disordered" evidence="1">
    <location>
        <begin position="76"/>
        <end position="134"/>
    </location>
</feature>
<dbReference type="PRINTS" id="PR00838">
    <property type="entry name" value="V5ALLERGEN"/>
</dbReference>
<evidence type="ECO:0000313" key="4">
    <source>
        <dbReference type="Proteomes" id="UP000000591"/>
    </source>
</evidence>
<feature type="domain" description="SCP" evidence="2">
    <location>
        <begin position="269"/>
        <end position="413"/>
    </location>
</feature>
<protein>
    <submittedName>
        <fullName evidence="3">AFR700Wp</fullName>
    </submittedName>
</protein>
<dbReference type="OrthoDB" id="337038at2759"/>
<reference evidence="3 4" key="1">
    <citation type="journal article" date="2004" name="Science">
        <title>The Ashbya gossypii genome as a tool for mapping the ancient Saccharomyces cerevisiae genome.</title>
        <authorList>
            <person name="Dietrich F.S."/>
            <person name="Voegeli S."/>
            <person name="Brachat S."/>
            <person name="Lerch A."/>
            <person name="Gates K."/>
            <person name="Steiner S."/>
            <person name="Mohr C."/>
            <person name="Pohlmann R."/>
            <person name="Luedi P."/>
            <person name="Choi S."/>
            <person name="Wing R.A."/>
            <person name="Flavier A."/>
            <person name="Gaffney T.D."/>
            <person name="Philippsen P."/>
        </authorList>
    </citation>
    <scope>NUCLEOTIDE SEQUENCE [LARGE SCALE GENOMIC DNA]</scope>
    <source>
        <strain evidence="4">ATCC 10895 / CBS 109.51 / FGSC 9923 / NRRL Y-1056</strain>
    </source>
</reference>
<feature type="compositionally biased region" description="Polar residues" evidence="1">
    <location>
        <begin position="226"/>
        <end position="261"/>
    </location>
</feature>
<feature type="compositionally biased region" description="Low complexity" evidence="1">
    <location>
        <begin position="193"/>
        <end position="225"/>
    </location>
</feature>
<dbReference type="OMA" id="TANEYNH"/>
<keyword evidence="4" id="KW-1185">Reference proteome</keyword>
<dbReference type="InterPro" id="IPR001283">
    <property type="entry name" value="CRISP-related"/>
</dbReference>
<dbReference type="EMBL" id="AE016819">
    <property type="protein sequence ID" value="AAS54072.1"/>
    <property type="molecule type" value="Genomic_DNA"/>
</dbReference>
<dbReference type="RefSeq" id="NP_986248.1">
    <property type="nucleotide sequence ID" value="NM_212384.1"/>
</dbReference>
<gene>
    <name evidence="3" type="ORF">AGOS_AFR700W</name>
</gene>
<dbReference type="eggNOG" id="KOG3017">
    <property type="taxonomic scope" value="Eukaryota"/>
</dbReference>
<feature type="compositionally biased region" description="Polar residues" evidence="1">
    <location>
        <begin position="87"/>
        <end position="102"/>
    </location>
</feature>
<dbReference type="InterPro" id="IPR035940">
    <property type="entry name" value="CAP_sf"/>
</dbReference>
<dbReference type="PROSITE" id="PS01009">
    <property type="entry name" value="CRISP_1"/>
    <property type="match status" value="1"/>
</dbReference>
<organism evidence="3 4">
    <name type="scientific">Eremothecium gossypii (strain ATCC 10895 / CBS 109.51 / FGSC 9923 / NRRL Y-1056)</name>
    <name type="common">Yeast</name>
    <name type="synonym">Ashbya gossypii</name>
    <dbReference type="NCBI Taxonomy" id="284811"/>
    <lineage>
        <taxon>Eukaryota</taxon>
        <taxon>Fungi</taxon>
        <taxon>Dikarya</taxon>
        <taxon>Ascomycota</taxon>
        <taxon>Saccharomycotina</taxon>
        <taxon>Saccharomycetes</taxon>
        <taxon>Saccharomycetales</taxon>
        <taxon>Saccharomycetaceae</taxon>
        <taxon>Eremothecium</taxon>
    </lineage>
</organism>
<dbReference type="InterPro" id="IPR014044">
    <property type="entry name" value="CAP_dom"/>
</dbReference>
<accession>Q751X5</accession>
<name>Q751X5_EREGS</name>
<dbReference type="GO" id="GO:0005615">
    <property type="term" value="C:extracellular space"/>
    <property type="evidence" value="ECO:0000318"/>
    <property type="project" value="GO_Central"/>
</dbReference>
<dbReference type="KEGG" id="ago:AGOS_AFR700W"/>
<reference evidence="4" key="2">
    <citation type="journal article" date="2013" name="G3 (Bethesda)">
        <title>Genomes of Ashbya fungi isolated from insects reveal four mating-type loci, numerous translocations, lack of transposons, and distinct gene duplications.</title>
        <authorList>
            <person name="Dietrich F.S."/>
            <person name="Voegeli S."/>
            <person name="Kuo S."/>
            <person name="Philippsen P."/>
        </authorList>
    </citation>
    <scope>GENOME REANNOTATION</scope>
    <source>
        <strain evidence="4">ATCC 10895 / CBS 109.51 / FGSC 9923 / NRRL Y-1056</strain>
    </source>
</reference>
<evidence type="ECO:0000256" key="1">
    <source>
        <dbReference type="SAM" id="MobiDB-lite"/>
    </source>
</evidence>
<dbReference type="AlphaFoldDB" id="Q751X5"/>
<feature type="region of interest" description="Disordered" evidence="1">
    <location>
        <begin position="173"/>
        <end position="261"/>
    </location>
</feature>
<evidence type="ECO:0000313" key="3">
    <source>
        <dbReference type="EMBL" id="AAS54072.1"/>
    </source>
</evidence>
<sequence>MINVTCFTTNNKMKPALIITVSSIAAAIAMESVSVQDTTEVATYTRFYKSQPKLTYSKSSYTSTVASFPSPSSMPHFISFDRRPEPSASNTFEQEKSSSQPTIGISLSSDVPSSGPSVTKSLTESTSGSSKDYGSLAKVSTSTLRQHFSDAITDSPSMTPGSCQLSDCTSQLEKSKTKGQTTVPKFSGYKNVTTSLSSTTGASTIPRPSSSSGSKGTSKGPSSSTNIQKTTNPADSTKTDGSSSREPSKASGLTPSFSAPSTLMNLDHNVASELVKAHNAKRVLHEDTQPLKWNNKLSDFAYSYVSELVGTSEDPCTYVLKHSNGPYGENIASGLSSETPNVTEYVNSWYNEIEDYDYNDIDGIYHRGKAVGHFTQLVWAKSQEVGCAVVYCSNNGKGIYILCEYHPVGNIEDSTPGKDRYRLYKENVKPLKQR</sequence>
<dbReference type="GeneID" id="4622537"/>
<feature type="compositionally biased region" description="Polar residues" evidence="1">
    <location>
        <begin position="119"/>
        <end position="134"/>
    </location>
</feature>
<dbReference type="SMART" id="SM00198">
    <property type="entry name" value="SCP"/>
    <property type="match status" value="1"/>
</dbReference>
<proteinExistence type="predicted"/>
<dbReference type="InterPro" id="IPR018244">
    <property type="entry name" value="Allrgn_V5/Tpx1_CS"/>
</dbReference>
<dbReference type="Proteomes" id="UP000000591">
    <property type="component" value="Chromosome VI"/>
</dbReference>
<dbReference type="SUPFAM" id="SSF55797">
    <property type="entry name" value="PR-1-like"/>
    <property type="match status" value="1"/>
</dbReference>
<dbReference type="HOGENOM" id="CLU_051695_0_0_1"/>
<feature type="compositionally biased region" description="Low complexity" evidence="1">
    <location>
        <begin position="103"/>
        <end position="118"/>
    </location>
</feature>
<feature type="compositionally biased region" description="Polar residues" evidence="1">
    <location>
        <begin position="173"/>
        <end position="184"/>
    </location>
</feature>
<evidence type="ECO:0000259" key="2">
    <source>
        <dbReference type="SMART" id="SM00198"/>
    </source>
</evidence>
<dbReference type="InParanoid" id="Q751X5"/>
<dbReference type="PRINTS" id="PR00837">
    <property type="entry name" value="V5TPXLIKE"/>
</dbReference>